<dbReference type="Proteomes" id="UP000594260">
    <property type="component" value="Unplaced"/>
</dbReference>
<reference evidence="2" key="1">
    <citation type="submission" date="2021-01" db="UniProtKB">
        <authorList>
            <consortium name="EnsemblMetazoa"/>
        </authorList>
    </citation>
    <scope>IDENTIFICATION</scope>
</reference>
<dbReference type="GO" id="GO:0003677">
    <property type="term" value="F:DNA binding"/>
    <property type="evidence" value="ECO:0007669"/>
    <property type="project" value="TreeGrafter"/>
</dbReference>
<organism evidence="2 3">
    <name type="scientific">Varroa destructor</name>
    <name type="common">Honeybee mite</name>
    <dbReference type="NCBI Taxonomy" id="109461"/>
    <lineage>
        <taxon>Eukaryota</taxon>
        <taxon>Metazoa</taxon>
        <taxon>Ecdysozoa</taxon>
        <taxon>Arthropoda</taxon>
        <taxon>Chelicerata</taxon>
        <taxon>Arachnida</taxon>
        <taxon>Acari</taxon>
        <taxon>Parasitiformes</taxon>
        <taxon>Mesostigmata</taxon>
        <taxon>Gamasina</taxon>
        <taxon>Dermanyssoidea</taxon>
        <taxon>Varroidae</taxon>
        <taxon>Varroa</taxon>
    </lineage>
</organism>
<feature type="compositionally biased region" description="Basic and acidic residues" evidence="1">
    <location>
        <begin position="42"/>
        <end position="53"/>
    </location>
</feature>
<dbReference type="KEGG" id="vde:111245968"/>
<proteinExistence type="predicted"/>
<feature type="compositionally biased region" description="Low complexity" evidence="1">
    <location>
        <begin position="86"/>
        <end position="104"/>
    </location>
</feature>
<dbReference type="RefSeq" id="XP_022650767.1">
    <property type="nucleotide sequence ID" value="XM_022795032.1"/>
</dbReference>
<protein>
    <submittedName>
        <fullName evidence="2">Uncharacterized protein</fullName>
    </submittedName>
</protein>
<dbReference type="InterPro" id="IPR044998">
    <property type="entry name" value="Timeless"/>
</dbReference>
<dbReference type="GO" id="GO:0043111">
    <property type="term" value="P:replication fork arrest"/>
    <property type="evidence" value="ECO:0007669"/>
    <property type="project" value="TreeGrafter"/>
</dbReference>
<evidence type="ECO:0000313" key="2">
    <source>
        <dbReference type="EnsemblMetazoa" id="XP_022650767"/>
    </source>
</evidence>
<dbReference type="EnsemblMetazoa" id="XM_022795032">
    <property type="protein sequence ID" value="XP_022650767"/>
    <property type="gene ID" value="LOC111245968"/>
</dbReference>
<dbReference type="GO" id="GO:0006281">
    <property type="term" value="P:DNA repair"/>
    <property type="evidence" value="ECO:0007669"/>
    <property type="project" value="TreeGrafter"/>
</dbReference>
<feature type="compositionally biased region" description="Polar residues" evidence="1">
    <location>
        <begin position="54"/>
        <end position="74"/>
    </location>
</feature>
<dbReference type="PANTHER" id="PTHR22940">
    <property type="entry name" value="TIMEOUT/TIMELESS-2"/>
    <property type="match status" value="1"/>
</dbReference>
<feature type="region of interest" description="Disordered" evidence="1">
    <location>
        <begin position="26"/>
        <end position="224"/>
    </location>
</feature>
<sequence>MSVCQGKEAYVVADDVRLMAVGNTKRSGAQNFGQGLTPVEVEQAKNSRERKSDSAASRENGSSTSSGILSAGNQDDSEFFRNDFKSYNSLSLDSSGSNRSLSESAKASPNGENELLQKPEVTQVMASSYPSSRKDTNRGTMVKQSSPNSSSESAMSYSSNEQSSSSGSDDDAGAHSKEHIKHPHHKASSKHRAMHSANRPSNSDSSMEQNVHSRSLKQRTHVSRKQTGATFMASGQSHAHKFPCTPSVCFEASLAAVRGGGPTRKLWEHRGASSLTLRDSASDAPSEEEITHMLALFTVTFLHSAFSPLVLSLRQVYLSCKDDAGYVFHMSWLIAYFMRLAAAMELQIQHTRAVLSVDLIGLLVFEATNSLQSINIEESGVKQWSLRRNYQYLVKALRELMISAVHFCYNNDILHIVVPLTQMEYLRHALVYFIRKPVEPQLAILSDAIVANHKLMLLMEWVNRGQGAKLDIRQHFQLFSARDVMDKYGDLLTNFRDNCAYVNHCILTMMEHVAVDLGHLETILTPKILCCFIELLNEPHIQLSESYRDFMNAMINGYLKLSRSSRSTGKCSGQFRSSREQNTVGLVTEDSLRNLTSRHTGIRVPTVVPLVAIATASTFLTDQQLVWSVACNSKVTVTSVMKFLRSLYICGWGARMRTFLKKPQRNIRGCRRAPINTTSP</sequence>
<dbReference type="OrthoDB" id="6491917at2759"/>
<feature type="compositionally biased region" description="Basic residues" evidence="1">
    <location>
        <begin position="178"/>
        <end position="194"/>
    </location>
</feature>
<keyword evidence="3" id="KW-1185">Reference proteome</keyword>
<dbReference type="GeneID" id="111245968"/>
<dbReference type="InParanoid" id="A0A7M7MBY0"/>
<evidence type="ECO:0000313" key="3">
    <source>
        <dbReference type="Proteomes" id="UP000594260"/>
    </source>
</evidence>
<feature type="compositionally biased region" description="Low complexity" evidence="1">
    <location>
        <begin position="145"/>
        <end position="167"/>
    </location>
</feature>
<dbReference type="CTD" id="107698"/>
<dbReference type="GO" id="GO:0031298">
    <property type="term" value="C:replication fork protection complex"/>
    <property type="evidence" value="ECO:0007669"/>
    <property type="project" value="TreeGrafter"/>
</dbReference>
<dbReference type="PANTHER" id="PTHR22940:SF5">
    <property type="entry name" value="PROTEIN TIMELESS"/>
    <property type="match status" value="1"/>
</dbReference>
<dbReference type="GO" id="GO:0000076">
    <property type="term" value="P:DNA replication checkpoint signaling"/>
    <property type="evidence" value="ECO:0007669"/>
    <property type="project" value="TreeGrafter"/>
</dbReference>
<dbReference type="AlphaFoldDB" id="A0A7M7MBY0"/>
<name>A0A7M7MBY0_VARDE</name>
<feature type="compositionally biased region" description="Polar residues" evidence="1">
    <location>
        <begin position="198"/>
        <end position="213"/>
    </location>
</feature>
<evidence type="ECO:0000256" key="1">
    <source>
        <dbReference type="SAM" id="MobiDB-lite"/>
    </source>
</evidence>
<feature type="compositionally biased region" description="Basic residues" evidence="1">
    <location>
        <begin position="214"/>
        <end position="224"/>
    </location>
</feature>
<accession>A0A7M7MBY0</accession>